<sequence>MEHLDRHPAELRSMHSSLSFIQIIFKSWLKAKKQLTDKKTTAKIKDNDNFVVNNDLIHMFLYSNKMQTAKPNFKVTDNANNQVLNTSNKFDRLSTVVDDDVNLSDTDPERKLPPIMIK</sequence>
<evidence type="ECO:0000313" key="2">
    <source>
        <dbReference type="Proteomes" id="UP001054945"/>
    </source>
</evidence>
<protein>
    <submittedName>
        <fullName evidence="1">Uncharacterized protein</fullName>
    </submittedName>
</protein>
<organism evidence="1 2">
    <name type="scientific">Caerostris extrusa</name>
    <name type="common">Bark spider</name>
    <name type="synonym">Caerostris bankana</name>
    <dbReference type="NCBI Taxonomy" id="172846"/>
    <lineage>
        <taxon>Eukaryota</taxon>
        <taxon>Metazoa</taxon>
        <taxon>Ecdysozoa</taxon>
        <taxon>Arthropoda</taxon>
        <taxon>Chelicerata</taxon>
        <taxon>Arachnida</taxon>
        <taxon>Araneae</taxon>
        <taxon>Araneomorphae</taxon>
        <taxon>Entelegynae</taxon>
        <taxon>Araneoidea</taxon>
        <taxon>Araneidae</taxon>
        <taxon>Caerostris</taxon>
    </lineage>
</organism>
<dbReference type="AlphaFoldDB" id="A0AAV4WW73"/>
<proteinExistence type="predicted"/>
<reference evidence="1 2" key="1">
    <citation type="submission" date="2021-06" db="EMBL/GenBank/DDBJ databases">
        <title>Caerostris extrusa draft genome.</title>
        <authorList>
            <person name="Kono N."/>
            <person name="Arakawa K."/>
        </authorList>
    </citation>
    <scope>NUCLEOTIDE SEQUENCE [LARGE SCALE GENOMIC DNA]</scope>
</reference>
<gene>
    <name evidence="1" type="ORF">CEXT_657791</name>
</gene>
<keyword evidence="2" id="KW-1185">Reference proteome</keyword>
<dbReference type="Proteomes" id="UP001054945">
    <property type="component" value="Unassembled WGS sequence"/>
</dbReference>
<accession>A0AAV4WW73</accession>
<dbReference type="EMBL" id="BPLR01016811">
    <property type="protein sequence ID" value="GIY86529.1"/>
    <property type="molecule type" value="Genomic_DNA"/>
</dbReference>
<evidence type="ECO:0000313" key="1">
    <source>
        <dbReference type="EMBL" id="GIY86529.1"/>
    </source>
</evidence>
<comment type="caution">
    <text evidence="1">The sequence shown here is derived from an EMBL/GenBank/DDBJ whole genome shotgun (WGS) entry which is preliminary data.</text>
</comment>
<name>A0AAV4WW73_CAEEX</name>